<feature type="region of interest" description="Disordered" evidence="1">
    <location>
        <begin position="154"/>
        <end position="192"/>
    </location>
</feature>
<reference evidence="2" key="2">
    <citation type="submission" date="2023-06" db="EMBL/GenBank/DDBJ databases">
        <authorList>
            <consortium name="Lawrence Berkeley National Laboratory"/>
            <person name="Haridas S."/>
            <person name="Hensen N."/>
            <person name="Bonometti L."/>
            <person name="Westerberg I."/>
            <person name="Brannstrom I.O."/>
            <person name="Guillou S."/>
            <person name="Cros-Aarteil S."/>
            <person name="Calhoun S."/>
            <person name="Kuo A."/>
            <person name="Mondo S."/>
            <person name="Pangilinan J."/>
            <person name="Riley R."/>
            <person name="Labutti K."/>
            <person name="Andreopoulos B."/>
            <person name="Lipzen A."/>
            <person name="Chen C."/>
            <person name="Yanf M."/>
            <person name="Daum C."/>
            <person name="Ng V."/>
            <person name="Clum A."/>
            <person name="Steindorff A."/>
            <person name="Ohm R."/>
            <person name="Martin F."/>
            <person name="Silar P."/>
            <person name="Natvig D."/>
            <person name="Lalanne C."/>
            <person name="Gautier V."/>
            <person name="Ament-Velasquez S.L."/>
            <person name="Kruys A."/>
            <person name="Hutchinson M.I."/>
            <person name="Powell A.J."/>
            <person name="Barry K."/>
            <person name="Miller A.N."/>
            <person name="Grigoriev I.V."/>
            <person name="Debuchy R."/>
            <person name="Gladieux P."/>
            <person name="Thoren M.H."/>
            <person name="Johannesson H."/>
        </authorList>
    </citation>
    <scope>NUCLEOTIDE SEQUENCE</scope>
    <source>
        <strain evidence="2">CBS 560.94</strain>
    </source>
</reference>
<feature type="compositionally biased region" description="Polar residues" evidence="1">
    <location>
        <begin position="154"/>
        <end position="166"/>
    </location>
</feature>
<dbReference type="AlphaFoldDB" id="A0AAE0JI29"/>
<organism evidence="2 3">
    <name type="scientific">Neurospora tetraspora</name>
    <dbReference type="NCBI Taxonomy" id="94610"/>
    <lineage>
        <taxon>Eukaryota</taxon>
        <taxon>Fungi</taxon>
        <taxon>Dikarya</taxon>
        <taxon>Ascomycota</taxon>
        <taxon>Pezizomycotina</taxon>
        <taxon>Sordariomycetes</taxon>
        <taxon>Sordariomycetidae</taxon>
        <taxon>Sordariales</taxon>
        <taxon>Sordariaceae</taxon>
        <taxon>Neurospora</taxon>
    </lineage>
</organism>
<dbReference type="EMBL" id="JAUEPP010000003">
    <property type="protein sequence ID" value="KAK3348283.1"/>
    <property type="molecule type" value="Genomic_DNA"/>
</dbReference>
<dbReference type="Proteomes" id="UP001278500">
    <property type="component" value="Unassembled WGS sequence"/>
</dbReference>
<evidence type="ECO:0000256" key="1">
    <source>
        <dbReference type="SAM" id="MobiDB-lite"/>
    </source>
</evidence>
<dbReference type="RefSeq" id="XP_062683365.1">
    <property type="nucleotide sequence ID" value="XM_062821374.1"/>
</dbReference>
<proteinExistence type="predicted"/>
<gene>
    <name evidence="2" type="ORF">B0H65DRAFT_171024</name>
</gene>
<comment type="caution">
    <text evidence="2">The sequence shown here is derived from an EMBL/GenBank/DDBJ whole genome shotgun (WGS) entry which is preliminary data.</text>
</comment>
<accession>A0AAE0JI29</accession>
<dbReference type="GeneID" id="87858528"/>
<evidence type="ECO:0000313" key="3">
    <source>
        <dbReference type="Proteomes" id="UP001278500"/>
    </source>
</evidence>
<evidence type="ECO:0000313" key="2">
    <source>
        <dbReference type="EMBL" id="KAK3348283.1"/>
    </source>
</evidence>
<reference evidence="2" key="1">
    <citation type="journal article" date="2023" name="Mol. Phylogenet. Evol.">
        <title>Genome-scale phylogeny and comparative genomics of the fungal order Sordariales.</title>
        <authorList>
            <person name="Hensen N."/>
            <person name="Bonometti L."/>
            <person name="Westerberg I."/>
            <person name="Brannstrom I.O."/>
            <person name="Guillou S."/>
            <person name="Cros-Aarteil S."/>
            <person name="Calhoun S."/>
            <person name="Haridas S."/>
            <person name="Kuo A."/>
            <person name="Mondo S."/>
            <person name="Pangilinan J."/>
            <person name="Riley R."/>
            <person name="LaButti K."/>
            <person name="Andreopoulos B."/>
            <person name="Lipzen A."/>
            <person name="Chen C."/>
            <person name="Yan M."/>
            <person name="Daum C."/>
            <person name="Ng V."/>
            <person name="Clum A."/>
            <person name="Steindorff A."/>
            <person name="Ohm R.A."/>
            <person name="Martin F."/>
            <person name="Silar P."/>
            <person name="Natvig D.O."/>
            <person name="Lalanne C."/>
            <person name="Gautier V."/>
            <person name="Ament-Velasquez S.L."/>
            <person name="Kruys A."/>
            <person name="Hutchinson M.I."/>
            <person name="Powell A.J."/>
            <person name="Barry K."/>
            <person name="Miller A.N."/>
            <person name="Grigoriev I.V."/>
            <person name="Debuchy R."/>
            <person name="Gladieux P."/>
            <person name="Hiltunen Thoren M."/>
            <person name="Johannesson H."/>
        </authorList>
    </citation>
    <scope>NUCLEOTIDE SEQUENCE</scope>
    <source>
        <strain evidence="2">CBS 560.94</strain>
    </source>
</reference>
<sequence>MDGMGFCSSRRSGSRRIATFGTLFFLSRSTTSKLPRSRYVRDSGRETFGKTDDRRGLLVAWEVEASLVSRRSVCAVADKGDVRWNLELELGLGSKWACNCVIACLVVDPQLSFHWTCHGPGDAMARGRWVIAGDGLCNCSKQPRRRTVVNEQFPGSGQFETDSRSTGPRADGWENGTANVKLRETVHSKVSP</sequence>
<name>A0AAE0JI29_9PEZI</name>
<keyword evidence="3" id="KW-1185">Reference proteome</keyword>
<protein>
    <submittedName>
        <fullName evidence="2">Uncharacterized protein</fullName>
    </submittedName>
</protein>
<feature type="compositionally biased region" description="Basic and acidic residues" evidence="1">
    <location>
        <begin position="181"/>
        <end position="192"/>
    </location>
</feature>